<keyword evidence="2" id="KW-1133">Transmembrane helix</keyword>
<evidence type="ECO:0000256" key="2">
    <source>
        <dbReference type="SAM" id="Phobius"/>
    </source>
</evidence>
<accession>W4FRA6</accession>
<feature type="transmembrane region" description="Helical" evidence="2">
    <location>
        <begin position="98"/>
        <end position="119"/>
    </location>
</feature>
<feature type="transmembrane region" description="Helical" evidence="2">
    <location>
        <begin position="373"/>
        <end position="398"/>
    </location>
</feature>
<evidence type="ECO:0000256" key="1">
    <source>
        <dbReference type="SAM" id="MobiDB-lite"/>
    </source>
</evidence>
<dbReference type="VEuPathDB" id="FungiDB:H257_14863"/>
<feature type="transmembrane region" description="Helical" evidence="2">
    <location>
        <begin position="267"/>
        <end position="285"/>
    </location>
</feature>
<evidence type="ECO:0000313" key="4">
    <source>
        <dbReference type="EMBL" id="ETV69496.1"/>
    </source>
</evidence>
<name>W4FRA6_APHAT</name>
<feature type="domain" description="Putative sensor" evidence="3">
    <location>
        <begin position="103"/>
        <end position="294"/>
    </location>
</feature>
<feature type="transmembrane region" description="Helical" evidence="2">
    <location>
        <begin position="404"/>
        <end position="422"/>
    </location>
</feature>
<dbReference type="RefSeq" id="XP_009841069.1">
    <property type="nucleotide sequence ID" value="XM_009842767.1"/>
</dbReference>
<protein>
    <recommendedName>
        <fullName evidence="3">Putative sensor domain-containing protein</fullName>
    </recommendedName>
</protein>
<reference evidence="4" key="1">
    <citation type="submission" date="2013-12" db="EMBL/GenBank/DDBJ databases">
        <title>The Genome Sequence of Aphanomyces astaci APO3.</title>
        <authorList>
            <consortium name="The Broad Institute Genomics Platform"/>
            <person name="Russ C."/>
            <person name="Tyler B."/>
            <person name="van West P."/>
            <person name="Dieguez-Uribeondo J."/>
            <person name="Young S.K."/>
            <person name="Zeng Q."/>
            <person name="Gargeya S."/>
            <person name="Fitzgerald M."/>
            <person name="Abouelleil A."/>
            <person name="Alvarado L."/>
            <person name="Chapman S.B."/>
            <person name="Gainer-Dewar J."/>
            <person name="Goldberg J."/>
            <person name="Griggs A."/>
            <person name="Gujja S."/>
            <person name="Hansen M."/>
            <person name="Howarth C."/>
            <person name="Imamovic A."/>
            <person name="Ireland A."/>
            <person name="Larimer J."/>
            <person name="McCowan C."/>
            <person name="Murphy C."/>
            <person name="Pearson M."/>
            <person name="Poon T.W."/>
            <person name="Priest M."/>
            <person name="Roberts A."/>
            <person name="Saif S."/>
            <person name="Shea T."/>
            <person name="Sykes S."/>
            <person name="Wortman J."/>
            <person name="Nusbaum C."/>
            <person name="Birren B."/>
        </authorList>
    </citation>
    <scope>NUCLEOTIDE SEQUENCE [LARGE SCALE GENOMIC DNA]</scope>
    <source>
        <strain evidence="4">APO3</strain>
    </source>
</reference>
<keyword evidence="2" id="KW-0472">Membrane</keyword>
<dbReference type="OrthoDB" id="72335at2759"/>
<dbReference type="AlphaFoldDB" id="W4FRA6"/>
<feature type="transmembrane region" description="Helical" evidence="2">
    <location>
        <begin position="199"/>
        <end position="230"/>
    </location>
</feature>
<evidence type="ECO:0000259" key="3">
    <source>
        <dbReference type="Pfam" id="PF13796"/>
    </source>
</evidence>
<organism evidence="4">
    <name type="scientific">Aphanomyces astaci</name>
    <name type="common">Crayfish plague agent</name>
    <dbReference type="NCBI Taxonomy" id="112090"/>
    <lineage>
        <taxon>Eukaryota</taxon>
        <taxon>Sar</taxon>
        <taxon>Stramenopiles</taxon>
        <taxon>Oomycota</taxon>
        <taxon>Saprolegniomycetes</taxon>
        <taxon>Saprolegniales</taxon>
        <taxon>Verrucalvaceae</taxon>
        <taxon>Aphanomyces</taxon>
    </lineage>
</organism>
<dbReference type="Pfam" id="PF13796">
    <property type="entry name" value="Sensor"/>
    <property type="match status" value="1"/>
</dbReference>
<feature type="transmembrane region" description="Helical" evidence="2">
    <location>
        <begin position="125"/>
        <end position="144"/>
    </location>
</feature>
<dbReference type="InterPro" id="IPR025828">
    <property type="entry name" value="Put_sensor_dom"/>
</dbReference>
<dbReference type="EMBL" id="KI913176">
    <property type="protein sequence ID" value="ETV69496.1"/>
    <property type="molecule type" value="Genomic_DNA"/>
</dbReference>
<feature type="region of interest" description="Disordered" evidence="1">
    <location>
        <begin position="1"/>
        <end position="72"/>
    </location>
</feature>
<dbReference type="GeneID" id="20816859"/>
<feature type="compositionally biased region" description="Low complexity" evidence="1">
    <location>
        <begin position="31"/>
        <end position="59"/>
    </location>
</feature>
<keyword evidence="2" id="KW-0812">Transmembrane</keyword>
<gene>
    <name evidence="4" type="ORF">H257_14863</name>
</gene>
<proteinExistence type="predicted"/>
<sequence length="447" mass="50019">MSSNQPSAPPPSSSQPPRHVPMYNYPTEKTPVAVQVVPPSYAQQQQQQQPQPQPYYSYQHPRSDGAPSTCTITHHHAPKTNGFWYALTSPLRPLTYQLILFHLVNFVFAEIAFVVVVVVGSIGIATIPLFCLGLVVLQVLLYAVHFFANVDAHLYNCIAPIHEQLVVQFQVPRRGLYQVSGYRISPDLSRFSKEAFAAIFYFVFVKFPLAVVFSSSVLALLACSVALTLYPSVLEPIIRRHNNHDENRSIRIFRLHVNMEDFEPTQIVLVGVALLYVTIGLLHLFGRVHRATTKFFTCEFFATSGFVIQGSHTQQSQFPASAPQYSAVPLGPQPTTMYAPQVYGDYYAPQAPPLYDQRRRNAFERFASKFGSAIVLVLLSVLSLVFSVGMFVVVVVGLALTVGLLPAACIGLFVLQVLIWVVKPLANADKWLHDQRQRVYIDLLRDD</sequence>